<gene>
    <name evidence="1" type="ORF">RHMOL_Rhmol04G0056500</name>
</gene>
<evidence type="ECO:0000313" key="2">
    <source>
        <dbReference type="Proteomes" id="UP001062846"/>
    </source>
</evidence>
<accession>A0ACC0NXM2</accession>
<sequence>MEVLSLVDNASPGPKLKSSSNLDLGLGPQVGSIPSFGAEGTTLTQLDICSSESSSLVDVHIFNASEKGSTRVNKSTLGQSCVSPKKGRKGNVESKQKHVSVGAGTDGVENGGISQGLGKCRVWGIPNSFPFKGVLATSFPRFGVFDGN</sequence>
<proteinExistence type="predicted"/>
<keyword evidence="2" id="KW-1185">Reference proteome</keyword>
<name>A0ACC0NXM2_RHOML</name>
<organism evidence="1 2">
    <name type="scientific">Rhododendron molle</name>
    <name type="common">Chinese azalea</name>
    <name type="synonym">Azalea mollis</name>
    <dbReference type="NCBI Taxonomy" id="49168"/>
    <lineage>
        <taxon>Eukaryota</taxon>
        <taxon>Viridiplantae</taxon>
        <taxon>Streptophyta</taxon>
        <taxon>Embryophyta</taxon>
        <taxon>Tracheophyta</taxon>
        <taxon>Spermatophyta</taxon>
        <taxon>Magnoliopsida</taxon>
        <taxon>eudicotyledons</taxon>
        <taxon>Gunneridae</taxon>
        <taxon>Pentapetalae</taxon>
        <taxon>asterids</taxon>
        <taxon>Ericales</taxon>
        <taxon>Ericaceae</taxon>
        <taxon>Ericoideae</taxon>
        <taxon>Rhodoreae</taxon>
        <taxon>Rhododendron</taxon>
    </lineage>
</organism>
<evidence type="ECO:0000313" key="1">
    <source>
        <dbReference type="EMBL" id="KAI8558026.1"/>
    </source>
</evidence>
<comment type="caution">
    <text evidence="1">The sequence shown here is derived from an EMBL/GenBank/DDBJ whole genome shotgun (WGS) entry which is preliminary data.</text>
</comment>
<dbReference type="Proteomes" id="UP001062846">
    <property type="component" value="Chromosome 4"/>
</dbReference>
<dbReference type="EMBL" id="CM046391">
    <property type="protein sequence ID" value="KAI8558026.1"/>
    <property type="molecule type" value="Genomic_DNA"/>
</dbReference>
<reference evidence="1" key="1">
    <citation type="submission" date="2022-02" db="EMBL/GenBank/DDBJ databases">
        <title>Plant Genome Project.</title>
        <authorList>
            <person name="Zhang R.-G."/>
        </authorList>
    </citation>
    <scope>NUCLEOTIDE SEQUENCE</scope>
    <source>
        <strain evidence="1">AT1</strain>
    </source>
</reference>
<protein>
    <submittedName>
        <fullName evidence="1">Uncharacterized protein</fullName>
    </submittedName>
</protein>